<accession>A0A921I3J1</accession>
<dbReference type="SUPFAM" id="SSF46785">
    <property type="entry name" value="Winged helix' DNA-binding domain"/>
    <property type="match status" value="1"/>
</dbReference>
<feature type="domain" description="HTH crp-type" evidence="5">
    <location>
        <begin position="143"/>
        <end position="212"/>
    </location>
</feature>
<dbReference type="Proteomes" id="UP000769156">
    <property type="component" value="Unassembled WGS sequence"/>
</dbReference>
<protein>
    <submittedName>
        <fullName evidence="6">Crp/Fnr family transcriptional regulator</fullName>
    </submittedName>
</protein>
<comment type="caution">
    <text evidence="6">The sequence shown here is derived from an EMBL/GenBank/DDBJ whole genome shotgun (WGS) entry which is preliminary data.</text>
</comment>
<dbReference type="Gene3D" id="2.60.120.10">
    <property type="entry name" value="Jelly Rolls"/>
    <property type="match status" value="1"/>
</dbReference>
<dbReference type="InterPro" id="IPR018490">
    <property type="entry name" value="cNMP-bd_dom_sf"/>
</dbReference>
<dbReference type="GO" id="GO:0006355">
    <property type="term" value="P:regulation of DNA-templated transcription"/>
    <property type="evidence" value="ECO:0007669"/>
    <property type="project" value="InterPro"/>
</dbReference>
<dbReference type="SUPFAM" id="SSF51206">
    <property type="entry name" value="cAMP-binding domain-like"/>
    <property type="match status" value="1"/>
</dbReference>
<keyword evidence="2" id="KW-0238">DNA-binding</keyword>
<evidence type="ECO:0000259" key="5">
    <source>
        <dbReference type="PROSITE" id="PS51063"/>
    </source>
</evidence>
<evidence type="ECO:0000313" key="7">
    <source>
        <dbReference type="Proteomes" id="UP000769156"/>
    </source>
</evidence>
<dbReference type="InterPro" id="IPR000595">
    <property type="entry name" value="cNMP-bd_dom"/>
</dbReference>
<dbReference type="PROSITE" id="PS51063">
    <property type="entry name" value="HTH_CRP_2"/>
    <property type="match status" value="1"/>
</dbReference>
<feature type="domain" description="Cyclic nucleotide-binding" evidence="4">
    <location>
        <begin position="27"/>
        <end position="112"/>
    </location>
</feature>
<dbReference type="Pfam" id="PF00027">
    <property type="entry name" value="cNMP_binding"/>
    <property type="match status" value="1"/>
</dbReference>
<dbReference type="InterPro" id="IPR012318">
    <property type="entry name" value="HTH_CRP"/>
</dbReference>
<evidence type="ECO:0000256" key="2">
    <source>
        <dbReference type="ARBA" id="ARBA00023125"/>
    </source>
</evidence>
<dbReference type="GO" id="GO:0003677">
    <property type="term" value="F:DNA binding"/>
    <property type="evidence" value="ECO:0007669"/>
    <property type="project" value="UniProtKB-KW"/>
</dbReference>
<dbReference type="InterPro" id="IPR036390">
    <property type="entry name" value="WH_DNA-bd_sf"/>
</dbReference>
<evidence type="ECO:0000313" key="6">
    <source>
        <dbReference type="EMBL" id="HJF94642.1"/>
    </source>
</evidence>
<dbReference type="EMBL" id="DYVY01000122">
    <property type="protein sequence ID" value="HJF94642.1"/>
    <property type="molecule type" value="Genomic_DNA"/>
</dbReference>
<organism evidence="6 7">
    <name type="scientific">Lachnoclostridium phocaeense</name>
    <dbReference type="NCBI Taxonomy" id="1871021"/>
    <lineage>
        <taxon>Bacteria</taxon>
        <taxon>Bacillati</taxon>
        <taxon>Bacillota</taxon>
        <taxon>Clostridia</taxon>
        <taxon>Lachnospirales</taxon>
        <taxon>Lachnospiraceae</taxon>
    </lineage>
</organism>
<gene>
    <name evidence="6" type="ORF">K8V82_07605</name>
</gene>
<dbReference type="AlphaFoldDB" id="A0A921I3J1"/>
<evidence type="ECO:0000259" key="4">
    <source>
        <dbReference type="PROSITE" id="PS50042"/>
    </source>
</evidence>
<reference evidence="6" key="1">
    <citation type="journal article" date="2021" name="PeerJ">
        <title>Extensive microbial diversity within the chicken gut microbiome revealed by metagenomics and culture.</title>
        <authorList>
            <person name="Gilroy R."/>
            <person name="Ravi A."/>
            <person name="Getino M."/>
            <person name="Pursley I."/>
            <person name="Horton D.L."/>
            <person name="Alikhan N.F."/>
            <person name="Baker D."/>
            <person name="Gharbi K."/>
            <person name="Hall N."/>
            <person name="Watson M."/>
            <person name="Adriaenssens E.M."/>
            <person name="Foster-Nyarko E."/>
            <person name="Jarju S."/>
            <person name="Secka A."/>
            <person name="Antonio M."/>
            <person name="Oren A."/>
            <person name="Chaudhuri R.R."/>
            <person name="La Ragione R."/>
            <person name="Hildebrand F."/>
            <person name="Pallen M.J."/>
        </authorList>
    </citation>
    <scope>NUCLEOTIDE SEQUENCE</scope>
    <source>
        <strain evidence="6">ChiSjej5B23-16112</strain>
    </source>
</reference>
<sequence length="223" mass="25587">MQTPRYIFADDFSAFETYFKSVPGIRRSFKKGDSLWAAGQPFSPVYYILSGLALTCIHHEEGHRKILSFHGKGTVFPVYHGNRFKIERSIATQALEDVEALEFSPPQFRRMMEESFPLTETVIDWYASYVNLLLYETAHQEYNSAFIKLCNLLYLLAEREETEAGPVIYLSQEELADILAANRVNLSRNLSRLRQEGVIATSRKQIRILRPDLLAAHCSSETL</sequence>
<name>A0A921I3J1_9FIRM</name>
<dbReference type="SMART" id="SM00419">
    <property type="entry name" value="HTH_CRP"/>
    <property type="match status" value="1"/>
</dbReference>
<dbReference type="PROSITE" id="PS50042">
    <property type="entry name" value="CNMP_BINDING_3"/>
    <property type="match status" value="1"/>
</dbReference>
<evidence type="ECO:0000256" key="1">
    <source>
        <dbReference type="ARBA" id="ARBA00023015"/>
    </source>
</evidence>
<dbReference type="CDD" id="cd00038">
    <property type="entry name" value="CAP_ED"/>
    <property type="match status" value="1"/>
</dbReference>
<reference evidence="6" key="2">
    <citation type="submission" date="2021-09" db="EMBL/GenBank/DDBJ databases">
        <authorList>
            <person name="Gilroy R."/>
        </authorList>
    </citation>
    <scope>NUCLEOTIDE SEQUENCE</scope>
    <source>
        <strain evidence="6">ChiSjej5B23-16112</strain>
    </source>
</reference>
<dbReference type="Pfam" id="PF13545">
    <property type="entry name" value="HTH_Crp_2"/>
    <property type="match status" value="1"/>
</dbReference>
<keyword evidence="1" id="KW-0805">Transcription regulation</keyword>
<dbReference type="InterPro" id="IPR014710">
    <property type="entry name" value="RmlC-like_jellyroll"/>
</dbReference>
<keyword evidence="3" id="KW-0804">Transcription</keyword>
<evidence type="ECO:0000256" key="3">
    <source>
        <dbReference type="ARBA" id="ARBA00023163"/>
    </source>
</evidence>
<proteinExistence type="predicted"/>